<proteinExistence type="predicted"/>
<evidence type="ECO:0000313" key="3">
    <source>
        <dbReference type="Proteomes" id="UP000437709"/>
    </source>
</evidence>
<dbReference type="Proteomes" id="UP000437709">
    <property type="component" value="Unassembled WGS sequence"/>
</dbReference>
<dbReference type="OrthoDB" id="6957847at2"/>
<feature type="region of interest" description="Disordered" evidence="1">
    <location>
        <begin position="165"/>
        <end position="208"/>
    </location>
</feature>
<sequence length="376" mass="40710">MPDVPPMIRQQQILSEISRWAAGQGTPGWDQMQVHLTARGRAWDVGFVVRHGTRSTGWVGPVEPGGPLQADADELRQVTYRHPVGAPQSAIVTLGATGWPDPRISMDASFNYDDEPHYVVDDQPRVSAEDLVDDYSRFPRTRAATPAWVLERVQSAGLRLPFVEEPAPPAPDWSAGTAEDAAATVGSQTDETVPAREEQTLPSAERAALTERPADIDLLVDRDGIPPSDGRRPHQRRGRIDGRASWRDILVSIGTPLVLVDGAGVWVVVRRAAGFADVVVGVVEQTAITTQGLPEVSVHPVSGHDPWELADADAHLELHYLSVPGPVEEVLEAAHDGHVWQRPATRGVAPDNAAVRAALAAHEISRDQRGLETPRA</sequence>
<organism evidence="2 3">
    <name type="scientific">Georgenia subflava</name>
    <dbReference type="NCBI Taxonomy" id="1622177"/>
    <lineage>
        <taxon>Bacteria</taxon>
        <taxon>Bacillati</taxon>
        <taxon>Actinomycetota</taxon>
        <taxon>Actinomycetes</taxon>
        <taxon>Micrococcales</taxon>
        <taxon>Bogoriellaceae</taxon>
        <taxon>Georgenia</taxon>
    </lineage>
</organism>
<gene>
    <name evidence="2" type="ORF">GB881_13110</name>
</gene>
<accession>A0A6N7EHV7</accession>
<keyword evidence="3" id="KW-1185">Reference proteome</keyword>
<reference evidence="2 3" key="1">
    <citation type="submission" date="2019-10" db="EMBL/GenBank/DDBJ databases">
        <title>Georgenia wutianyii sp. nov. and Georgenia yuyongxinii sp. nov. isolated from plateau pika (Ochotona curzoniae) in the Qinghai-Tibet plateau of China.</title>
        <authorList>
            <person name="Tian Z."/>
        </authorList>
    </citation>
    <scope>NUCLEOTIDE SEQUENCE [LARGE SCALE GENOMIC DNA]</scope>
    <source>
        <strain evidence="2 3">JCM 19765</strain>
    </source>
</reference>
<protein>
    <submittedName>
        <fullName evidence="2">Uncharacterized protein</fullName>
    </submittedName>
</protein>
<name>A0A6N7EHV7_9MICO</name>
<dbReference type="RefSeq" id="WP_152193502.1">
    <property type="nucleotide sequence ID" value="NZ_VUKD01000001.1"/>
</dbReference>
<comment type="caution">
    <text evidence="2">The sequence shown here is derived from an EMBL/GenBank/DDBJ whole genome shotgun (WGS) entry which is preliminary data.</text>
</comment>
<evidence type="ECO:0000313" key="2">
    <source>
        <dbReference type="EMBL" id="MPV37972.1"/>
    </source>
</evidence>
<dbReference type="EMBL" id="WHPC01000057">
    <property type="protein sequence ID" value="MPV37972.1"/>
    <property type="molecule type" value="Genomic_DNA"/>
</dbReference>
<dbReference type="AlphaFoldDB" id="A0A6N7EHV7"/>
<feature type="region of interest" description="Disordered" evidence="1">
    <location>
        <begin position="220"/>
        <end position="239"/>
    </location>
</feature>
<evidence type="ECO:0000256" key="1">
    <source>
        <dbReference type="SAM" id="MobiDB-lite"/>
    </source>
</evidence>